<dbReference type="AlphaFoldDB" id="A0A7Z7CZ35"/>
<evidence type="ECO:0000256" key="5">
    <source>
        <dbReference type="ARBA" id="ARBA00023186"/>
    </source>
</evidence>
<evidence type="ECO:0000256" key="6">
    <source>
        <dbReference type="RuleBase" id="RU003322"/>
    </source>
</evidence>
<evidence type="ECO:0000256" key="7">
    <source>
        <dbReference type="SAM" id="MobiDB-lite"/>
    </source>
</evidence>
<name>A0A7Z7CZ35_9MICO</name>
<dbReference type="PROSITE" id="PS01036">
    <property type="entry name" value="HSP70_3"/>
    <property type="match status" value="1"/>
</dbReference>
<evidence type="ECO:0000313" key="8">
    <source>
        <dbReference type="EMBL" id="SFI68328.1"/>
    </source>
</evidence>
<evidence type="ECO:0000313" key="9">
    <source>
        <dbReference type="Proteomes" id="UP000198702"/>
    </source>
</evidence>
<dbReference type="SUPFAM" id="SSF53067">
    <property type="entry name" value="Actin-like ATPase domain"/>
    <property type="match status" value="2"/>
</dbReference>
<evidence type="ECO:0000256" key="4">
    <source>
        <dbReference type="ARBA" id="ARBA00023016"/>
    </source>
</evidence>
<dbReference type="PANTHER" id="PTHR19375">
    <property type="entry name" value="HEAT SHOCK PROTEIN 70KDA"/>
    <property type="match status" value="1"/>
</dbReference>
<dbReference type="Gene3D" id="3.90.640.10">
    <property type="entry name" value="Actin, Chain A, domain 4"/>
    <property type="match status" value="1"/>
</dbReference>
<protein>
    <submittedName>
        <fullName evidence="8">Hsp70 protein</fullName>
    </submittedName>
</protein>
<organism evidence="8 9">
    <name type="scientific">Microbacterium saccharophilum</name>
    <dbReference type="NCBI Taxonomy" id="1213358"/>
    <lineage>
        <taxon>Bacteria</taxon>
        <taxon>Bacillati</taxon>
        <taxon>Actinomycetota</taxon>
        <taxon>Actinomycetes</taxon>
        <taxon>Micrococcales</taxon>
        <taxon>Microbacteriaceae</taxon>
        <taxon>Microbacterium</taxon>
    </lineage>
</organism>
<dbReference type="EMBL" id="FOQZ01000005">
    <property type="protein sequence ID" value="SFI68328.1"/>
    <property type="molecule type" value="Genomic_DNA"/>
</dbReference>
<feature type="compositionally biased region" description="Low complexity" evidence="7">
    <location>
        <begin position="538"/>
        <end position="548"/>
    </location>
</feature>
<keyword evidence="3 6" id="KW-0067">ATP-binding</keyword>
<dbReference type="Proteomes" id="UP000198702">
    <property type="component" value="Unassembled WGS sequence"/>
</dbReference>
<evidence type="ECO:0000256" key="1">
    <source>
        <dbReference type="ARBA" id="ARBA00007381"/>
    </source>
</evidence>
<dbReference type="PRINTS" id="PR00301">
    <property type="entry name" value="HEATSHOCK70"/>
</dbReference>
<gene>
    <name evidence="8" type="ORF">SAMN04487751_2621</name>
</gene>
<sequence>MHLAVDVGSSQIAAAVAVMDPAGLSVRSVRLGQRTDTASSAIFVTEDGLLHGDAAERRGVGQPALLLRDYKRRVGDPIPLAAGGRRFAPQELFARAVEWAATTAQSSEGLPIETLTVTVPASWGTHRRDAIGRALDDCGLGEVALLSEPEAAARHYAAAHPLTPGAVLAVYDLGAGTFDVTFVRIGDGEQVTVVHTTGLDDLGGADFDDAVMGHVLASSPAVGAASAVGLAALRRECVAAKEALSFDAEAVIPVLLGAGGTVRLIRSEFEGMIERHIARTMDVFARARLASGVADDDVEAVLLSGGSSRIPRVAQLLSECFDLPLRADADPKAVVALGASRAAAAAAAARPAAASIADESTTTDDARAPLRALVPALRASVPSRWRGVIGATAAAAIVSGGVAFGASVASGVDRTDARLHAAGAVTAVADGAELGPWAVPWRTVDEDVAARTAPVEPIAAPIAAPDVPTAESPREPAPAPRLLPDVRRSNPAERLGAGFRPPPANPKAGQVGQPPLKPVAPAPGGSTPGQPVLTPARSVPAPDVAAPASPTPAPAPTPAATEPPATPEPDPAPAPDPAPDPEPTAEPQPDPQPTPEPEPEPTPTPEPEPTPTPEPEPSPTPEPTPQPGPEVPQ</sequence>
<dbReference type="InterPro" id="IPR013126">
    <property type="entry name" value="Hsp_70_fam"/>
</dbReference>
<dbReference type="RefSeq" id="WP_081782842.1">
    <property type="nucleotide sequence ID" value="NZ_FOQZ01000005.1"/>
</dbReference>
<feature type="region of interest" description="Disordered" evidence="7">
    <location>
        <begin position="463"/>
        <end position="633"/>
    </location>
</feature>
<dbReference type="Gene3D" id="3.30.420.40">
    <property type="match status" value="2"/>
</dbReference>
<keyword evidence="2 6" id="KW-0547">Nucleotide-binding</keyword>
<dbReference type="InterPro" id="IPR018181">
    <property type="entry name" value="Heat_shock_70_CS"/>
</dbReference>
<accession>A0A7Z7CZ35</accession>
<comment type="similarity">
    <text evidence="1 6">Belongs to the heat shock protein 70 family.</text>
</comment>
<proteinExistence type="inferred from homology"/>
<evidence type="ECO:0000256" key="2">
    <source>
        <dbReference type="ARBA" id="ARBA00022741"/>
    </source>
</evidence>
<dbReference type="InterPro" id="IPR043129">
    <property type="entry name" value="ATPase_NBD"/>
</dbReference>
<keyword evidence="5" id="KW-0143">Chaperone</keyword>
<dbReference type="GO" id="GO:0140662">
    <property type="term" value="F:ATP-dependent protein folding chaperone"/>
    <property type="evidence" value="ECO:0007669"/>
    <property type="project" value="InterPro"/>
</dbReference>
<keyword evidence="4" id="KW-0346">Stress response</keyword>
<dbReference type="GO" id="GO:0005524">
    <property type="term" value="F:ATP binding"/>
    <property type="evidence" value="ECO:0007669"/>
    <property type="project" value="UniProtKB-KW"/>
</dbReference>
<dbReference type="Pfam" id="PF00012">
    <property type="entry name" value="HSP70"/>
    <property type="match status" value="1"/>
</dbReference>
<reference evidence="8 9" key="1">
    <citation type="submission" date="2016-10" db="EMBL/GenBank/DDBJ databases">
        <authorList>
            <person name="Varghese N."/>
            <person name="Submissions S."/>
        </authorList>
    </citation>
    <scope>NUCLEOTIDE SEQUENCE [LARGE SCALE GENOMIC DNA]</scope>
    <source>
        <strain evidence="8 9">UNC380MFSha3.1</strain>
    </source>
</reference>
<feature type="compositionally biased region" description="Pro residues" evidence="7">
    <location>
        <begin position="564"/>
        <end position="633"/>
    </location>
</feature>
<comment type="caution">
    <text evidence="8">The sequence shown here is derived from an EMBL/GenBank/DDBJ whole genome shotgun (WGS) entry which is preliminary data.</text>
</comment>
<evidence type="ECO:0000256" key="3">
    <source>
        <dbReference type="ARBA" id="ARBA00022840"/>
    </source>
</evidence>